<keyword evidence="3" id="KW-1185">Reference proteome</keyword>
<accession>A0A4R4TLP3</accession>
<reference evidence="2 3" key="1">
    <citation type="submission" date="2019-03" db="EMBL/GenBank/DDBJ databases">
        <title>Draft genome sequences of novel Actinobacteria.</title>
        <authorList>
            <person name="Sahin N."/>
            <person name="Ay H."/>
            <person name="Saygin H."/>
        </authorList>
    </citation>
    <scope>NUCLEOTIDE SEQUENCE [LARGE SCALE GENOMIC DNA]</scope>
    <source>
        <strain evidence="2 3">DSM 41900</strain>
    </source>
</reference>
<evidence type="ECO:0000313" key="2">
    <source>
        <dbReference type="EMBL" id="TDC78958.1"/>
    </source>
</evidence>
<protein>
    <submittedName>
        <fullName evidence="2">Uncharacterized protein</fullName>
    </submittedName>
</protein>
<dbReference type="Proteomes" id="UP000295345">
    <property type="component" value="Unassembled WGS sequence"/>
</dbReference>
<sequence length="185" mass="19299">MAGAEQAFYKSINDIMSARYFHMRAAAGAWMALARAAGAESGALSGSASEAESQEGLGLLELADRMNAVSGWAEGAGAVAQQIADQLSRAGERSAQATERAVELDVEFSEVNAWEQQRIDVIDVGMGVIRTNEVADDRRDALRRQAEAVLDALGDEFARVIGAEPPPAPEGGAGDNTFSAAASNG</sequence>
<dbReference type="AlphaFoldDB" id="A0A4R4TLP3"/>
<feature type="compositionally biased region" description="Polar residues" evidence="1">
    <location>
        <begin position="176"/>
        <end position="185"/>
    </location>
</feature>
<evidence type="ECO:0000313" key="3">
    <source>
        <dbReference type="Proteomes" id="UP000295345"/>
    </source>
</evidence>
<organism evidence="2 3">
    <name type="scientific">Streptomyces hainanensis</name>
    <dbReference type="NCBI Taxonomy" id="402648"/>
    <lineage>
        <taxon>Bacteria</taxon>
        <taxon>Bacillati</taxon>
        <taxon>Actinomycetota</taxon>
        <taxon>Actinomycetes</taxon>
        <taxon>Kitasatosporales</taxon>
        <taxon>Streptomycetaceae</taxon>
        <taxon>Streptomyces</taxon>
    </lineage>
</organism>
<proteinExistence type="predicted"/>
<gene>
    <name evidence="2" type="ORF">E1283_03770</name>
</gene>
<name>A0A4R4TLP3_9ACTN</name>
<feature type="non-terminal residue" evidence="2">
    <location>
        <position position="185"/>
    </location>
</feature>
<evidence type="ECO:0000256" key="1">
    <source>
        <dbReference type="SAM" id="MobiDB-lite"/>
    </source>
</evidence>
<dbReference type="RefSeq" id="WP_132816413.1">
    <property type="nucleotide sequence ID" value="NZ_SMKI01000024.1"/>
</dbReference>
<comment type="caution">
    <text evidence="2">The sequence shown here is derived from an EMBL/GenBank/DDBJ whole genome shotgun (WGS) entry which is preliminary data.</text>
</comment>
<feature type="region of interest" description="Disordered" evidence="1">
    <location>
        <begin position="162"/>
        <end position="185"/>
    </location>
</feature>
<dbReference type="EMBL" id="SMKI01000024">
    <property type="protein sequence ID" value="TDC78958.1"/>
    <property type="molecule type" value="Genomic_DNA"/>
</dbReference>
<dbReference type="OrthoDB" id="3660401at2"/>